<dbReference type="EMBL" id="AP025628">
    <property type="protein sequence ID" value="BDG61590.1"/>
    <property type="molecule type" value="Genomic_DNA"/>
</dbReference>
<dbReference type="PANTHER" id="PTHR30204">
    <property type="entry name" value="REDOX-CYCLING DRUG-SENSING TRANSCRIPTIONAL ACTIVATOR SOXR"/>
    <property type="match status" value="1"/>
</dbReference>
<dbReference type="InterPro" id="IPR009061">
    <property type="entry name" value="DNA-bd_dom_put_sf"/>
</dbReference>
<evidence type="ECO:0000313" key="4">
    <source>
        <dbReference type="Proteomes" id="UP001163687"/>
    </source>
</evidence>
<dbReference type="InterPro" id="IPR000551">
    <property type="entry name" value="MerR-type_HTH_dom"/>
</dbReference>
<evidence type="ECO:0000313" key="3">
    <source>
        <dbReference type="EMBL" id="BDG61590.1"/>
    </source>
</evidence>
<protein>
    <recommendedName>
        <fullName evidence="2">HTH merR-type domain-containing protein</fullName>
    </recommendedName>
</protein>
<evidence type="ECO:0000259" key="2">
    <source>
        <dbReference type="PROSITE" id="PS50937"/>
    </source>
</evidence>
<dbReference type="SMART" id="SM00422">
    <property type="entry name" value="HTH_MERR"/>
    <property type="match status" value="1"/>
</dbReference>
<keyword evidence="4" id="KW-1185">Reference proteome</keyword>
<organism evidence="3 4">
    <name type="scientific">Caldinitratiruptor microaerophilus</name>
    <dbReference type="NCBI Taxonomy" id="671077"/>
    <lineage>
        <taxon>Bacteria</taxon>
        <taxon>Bacillati</taxon>
        <taxon>Bacillota</taxon>
        <taxon>Clostridia</taxon>
        <taxon>Eubacteriales</taxon>
        <taxon>Symbiobacteriaceae</taxon>
        <taxon>Caldinitratiruptor</taxon>
    </lineage>
</organism>
<accession>A0AA35CLM0</accession>
<dbReference type="PANTHER" id="PTHR30204:SF58">
    <property type="entry name" value="HTH-TYPE TRANSCRIPTIONAL REGULATOR YFMP"/>
    <property type="match status" value="1"/>
</dbReference>
<gene>
    <name evidence="3" type="ORF">caldi_26800</name>
</gene>
<evidence type="ECO:0000256" key="1">
    <source>
        <dbReference type="ARBA" id="ARBA00023125"/>
    </source>
</evidence>
<keyword evidence="1" id="KW-0238">DNA-binding</keyword>
<dbReference type="Pfam" id="PF13411">
    <property type="entry name" value="MerR_1"/>
    <property type="match status" value="1"/>
</dbReference>
<dbReference type="GO" id="GO:0003677">
    <property type="term" value="F:DNA binding"/>
    <property type="evidence" value="ECO:0007669"/>
    <property type="project" value="UniProtKB-KW"/>
</dbReference>
<dbReference type="AlphaFoldDB" id="A0AA35CLM0"/>
<reference evidence="3" key="1">
    <citation type="submission" date="2022-03" db="EMBL/GenBank/DDBJ databases">
        <title>Complete genome sequence of Caldinitratiruptor microaerophilus.</title>
        <authorList>
            <person name="Mukaiyama R."/>
            <person name="Nishiyama T."/>
            <person name="Ueda K."/>
        </authorList>
    </citation>
    <scope>NUCLEOTIDE SEQUENCE</scope>
    <source>
        <strain evidence="3">JCM 16183</strain>
    </source>
</reference>
<sequence>MERELSTAPVYSMGVAERLTGLTSRQIRYWEQQGLIRPARTKGRQRLYSEADIALLKEIKRLLADGMTLQRAKHYLAAREARRRARDPAEAAERVGLAPRVTSLYPLTHRAELLRLIDRDRD</sequence>
<dbReference type="InterPro" id="IPR047057">
    <property type="entry name" value="MerR_fam"/>
</dbReference>
<proteinExistence type="predicted"/>
<dbReference type="GO" id="GO:0003700">
    <property type="term" value="F:DNA-binding transcription factor activity"/>
    <property type="evidence" value="ECO:0007669"/>
    <property type="project" value="InterPro"/>
</dbReference>
<dbReference type="KEGG" id="cmic:caldi_26800"/>
<dbReference type="PROSITE" id="PS50937">
    <property type="entry name" value="HTH_MERR_2"/>
    <property type="match status" value="1"/>
</dbReference>
<dbReference type="Proteomes" id="UP001163687">
    <property type="component" value="Chromosome"/>
</dbReference>
<feature type="domain" description="HTH merR-type" evidence="2">
    <location>
        <begin position="10"/>
        <end position="78"/>
    </location>
</feature>
<dbReference type="RefSeq" id="WP_264842225.1">
    <property type="nucleotide sequence ID" value="NZ_AP025628.1"/>
</dbReference>
<dbReference type="Gene3D" id="1.10.1660.10">
    <property type="match status" value="1"/>
</dbReference>
<dbReference type="SUPFAM" id="SSF46955">
    <property type="entry name" value="Putative DNA-binding domain"/>
    <property type="match status" value="1"/>
</dbReference>
<name>A0AA35CLM0_9FIRM</name>